<comment type="similarity">
    <text evidence="1 8">Belongs to the cytochrome P450 family.</text>
</comment>
<accession>A0A2N9EEJ6</accession>
<protein>
    <recommendedName>
        <fullName evidence="11">Cytochrome P450</fullName>
    </recommendedName>
</protein>
<dbReference type="SUPFAM" id="SSF48264">
    <property type="entry name" value="Cytochrome P450"/>
    <property type="match status" value="1"/>
</dbReference>
<evidence type="ECO:0008006" key="11">
    <source>
        <dbReference type="Google" id="ProtNLM"/>
    </source>
</evidence>
<dbReference type="InterPro" id="IPR050651">
    <property type="entry name" value="Plant_Cytochrome_P450_Monoox"/>
</dbReference>
<feature type="binding site" description="axial binding residue" evidence="7">
    <location>
        <position position="462"/>
    </location>
    <ligand>
        <name>heme</name>
        <dbReference type="ChEBI" id="CHEBI:30413"/>
    </ligand>
    <ligandPart>
        <name>Fe</name>
        <dbReference type="ChEBI" id="CHEBI:18248"/>
    </ligandPart>
</feature>
<dbReference type="GO" id="GO:0005506">
    <property type="term" value="F:iron ion binding"/>
    <property type="evidence" value="ECO:0007669"/>
    <property type="project" value="InterPro"/>
</dbReference>
<keyword evidence="3 7" id="KW-0479">Metal-binding</keyword>
<dbReference type="InterPro" id="IPR002401">
    <property type="entry name" value="Cyt_P450_E_grp-I"/>
</dbReference>
<evidence type="ECO:0000256" key="7">
    <source>
        <dbReference type="PIRSR" id="PIRSR602401-1"/>
    </source>
</evidence>
<keyword evidence="6 8" id="KW-0503">Monooxygenase</keyword>
<sequence>MDFLSPSLNSAIVGVIAIILFSQYFLRRSKVGLAKTPPIPEGAWPIIGHLPLLGGTKPPYRTLGAMADKHGPAFTIQLGFHRALVVSSWEMAKECFTTNDLAVSSRPQLVAAKHMGYNSAVFGFAPYGSFWRELRKLATLELLSSSRLEQLSYVRVSEVETSLKELYTLWTKRKNESGQILVEMKQWFADLTLNVILRMIAGKRYYGDHSDAGDKEVARRCQKALEEFLRYTGLFVVSDAIPCLGWLDIGGHEKAMKKVAKEFDTILEEWLEEHKQKRASGEAKGPQDFMDVMLSVLDGKDLEGFDADTVNKATSMSLIVGASDTGLVTLTWAISLLLNNPHVLKKAQDELEVQVGKERIVNESDISRLVYLQAIVKEALRLYPPAPLLVPRELTENCIIGGYHVPKGTRLITNAWKIQRDPRIWSDPLKFMPERFLTTQKNIDFRGRNFELIPFGSGRRACPGTSFGLQVVHLALASFLHMFEISNSSNAQVDMTESSGLTSIKATPLEVLVTPRLNLPIFMD</sequence>
<keyword evidence="9" id="KW-0472">Membrane</keyword>
<reference evidence="10" key="1">
    <citation type="submission" date="2018-02" db="EMBL/GenBank/DDBJ databases">
        <authorList>
            <person name="Cohen D.B."/>
            <person name="Kent A.D."/>
        </authorList>
    </citation>
    <scope>NUCLEOTIDE SEQUENCE</scope>
</reference>
<gene>
    <name evidence="10" type="ORF">FSB_LOCUS1025</name>
</gene>
<evidence type="ECO:0000256" key="1">
    <source>
        <dbReference type="ARBA" id="ARBA00010617"/>
    </source>
</evidence>
<keyword evidence="4 8" id="KW-0560">Oxidoreductase</keyword>
<dbReference type="Gene3D" id="1.10.630.10">
    <property type="entry name" value="Cytochrome P450"/>
    <property type="match status" value="1"/>
</dbReference>
<keyword evidence="5 7" id="KW-0408">Iron</keyword>
<organism evidence="10">
    <name type="scientific">Fagus sylvatica</name>
    <name type="common">Beechnut</name>
    <dbReference type="NCBI Taxonomy" id="28930"/>
    <lineage>
        <taxon>Eukaryota</taxon>
        <taxon>Viridiplantae</taxon>
        <taxon>Streptophyta</taxon>
        <taxon>Embryophyta</taxon>
        <taxon>Tracheophyta</taxon>
        <taxon>Spermatophyta</taxon>
        <taxon>Magnoliopsida</taxon>
        <taxon>eudicotyledons</taxon>
        <taxon>Gunneridae</taxon>
        <taxon>Pentapetalae</taxon>
        <taxon>rosids</taxon>
        <taxon>fabids</taxon>
        <taxon>Fagales</taxon>
        <taxon>Fagaceae</taxon>
        <taxon>Fagus</taxon>
    </lineage>
</organism>
<keyword evidence="9" id="KW-0812">Transmembrane</keyword>
<dbReference type="AlphaFoldDB" id="A0A2N9EEJ6"/>
<comment type="cofactor">
    <cofactor evidence="7">
        <name>heme</name>
        <dbReference type="ChEBI" id="CHEBI:30413"/>
    </cofactor>
</comment>
<dbReference type="InterPro" id="IPR001128">
    <property type="entry name" value="Cyt_P450"/>
</dbReference>
<evidence type="ECO:0000256" key="9">
    <source>
        <dbReference type="SAM" id="Phobius"/>
    </source>
</evidence>
<dbReference type="Pfam" id="PF00067">
    <property type="entry name" value="p450"/>
    <property type="match status" value="1"/>
</dbReference>
<name>A0A2N9EEJ6_FAGSY</name>
<keyword evidence="9" id="KW-1133">Transmembrane helix</keyword>
<evidence type="ECO:0000256" key="2">
    <source>
        <dbReference type="ARBA" id="ARBA00022617"/>
    </source>
</evidence>
<proteinExistence type="inferred from homology"/>
<dbReference type="InterPro" id="IPR017972">
    <property type="entry name" value="Cyt_P450_CS"/>
</dbReference>
<dbReference type="EMBL" id="OIVN01000043">
    <property type="protein sequence ID" value="SPC73143.1"/>
    <property type="molecule type" value="Genomic_DNA"/>
</dbReference>
<dbReference type="PANTHER" id="PTHR47947">
    <property type="entry name" value="CYTOCHROME P450 82C3-RELATED"/>
    <property type="match status" value="1"/>
</dbReference>
<dbReference type="GO" id="GO:0020037">
    <property type="term" value="F:heme binding"/>
    <property type="evidence" value="ECO:0007669"/>
    <property type="project" value="InterPro"/>
</dbReference>
<dbReference type="PROSITE" id="PS00086">
    <property type="entry name" value="CYTOCHROME_P450"/>
    <property type="match status" value="1"/>
</dbReference>
<dbReference type="FunFam" id="1.10.630.10:FF:000026">
    <property type="entry name" value="Cytochrome P450 82C4"/>
    <property type="match status" value="1"/>
</dbReference>
<evidence type="ECO:0000256" key="5">
    <source>
        <dbReference type="ARBA" id="ARBA00023004"/>
    </source>
</evidence>
<evidence type="ECO:0000256" key="8">
    <source>
        <dbReference type="RuleBase" id="RU000461"/>
    </source>
</evidence>
<dbReference type="PANTHER" id="PTHR47947:SF49">
    <property type="entry name" value="CYTOCHROME P450 FAMILY PROTEIN"/>
    <property type="match status" value="1"/>
</dbReference>
<dbReference type="GO" id="GO:0004497">
    <property type="term" value="F:monooxygenase activity"/>
    <property type="evidence" value="ECO:0007669"/>
    <property type="project" value="UniProtKB-KW"/>
</dbReference>
<keyword evidence="2 7" id="KW-0349">Heme</keyword>
<evidence type="ECO:0000256" key="4">
    <source>
        <dbReference type="ARBA" id="ARBA00023002"/>
    </source>
</evidence>
<evidence type="ECO:0000313" key="10">
    <source>
        <dbReference type="EMBL" id="SPC73143.1"/>
    </source>
</evidence>
<dbReference type="InterPro" id="IPR036396">
    <property type="entry name" value="Cyt_P450_sf"/>
</dbReference>
<feature type="transmembrane region" description="Helical" evidence="9">
    <location>
        <begin position="6"/>
        <end position="26"/>
    </location>
</feature>
<dbReference type="PRINTS" id="PR00385">
    <property type="entry name" value="P450"/>
</dbReference>
<dbReference type="GO" id="GO:0016705">
    <property type="term" value="F:oxidoreductase activity, acting on paired donors, with incorporation or reduction of molecular oxygen"/>
    <property type="evidence" value="ECO:0007669"/>
    <property type="project" value="InterPro"/>
</dbReference>
<dbReference type="PRINTS" id="PR00463">
    <property type="entry name" value="EP450I"/>
</dbReference>
<evidence type="ECO:0000256" key="6">
    <source>
        <dbReference type="ARBA" id="ARBA00023033"/>
    </source>
</evidence>
<dbReference type="CDD" id="cd20654">
    <property type="entry name" value="CYP82"/>
    <property type="match status" value="1"/>
</dbReference>
<evidence type="ECO:0000256" key="3">
    <source>
        <dbReference type="ARBA" id="ARBA00022723"/>
    </source>
</evidence>